<keyword evidence="3" id="KW-0804">Transcription</keyword>
<dbReference type="InterPro" id="IPR023187">
    <property type="entry name" value="Tscrpt_reg_MarR-type_CS"/>
</dbReference>
<reference evidence="5 6" key="1">
    <citation type="submission" date="2023-07" db="EMBL/GenBank/DDBJ databases">
        <title>Genomic Encyclopedia of Type Strains, Phase IV (KMG-IV): sequencing the most valuable type-strain genomes for metagenomic binning, comparative biology and taxonomic classification.</title>
        <authorList>
            <person name="Goeker M."/>
        </authorList>
    </citation>
    <scope>NUCLEOTIDE SEQUENCE [LARGE SCALE GENOMIC DNA]</scope>
    <source>
        <strain evidence="5 6">DSM 100301</strain>
    </source>
</reference>
<dbReference type="Gene3D" id="1.10.10.10">
    <property type="entry name" value="Winged helix-like DNA-binding domain superfamily/Winged helix DNA-binding domain"/>
    <property type="match status" value="1"/>
</dbReference>
<evidence type="ECO:0000313" key="5">
    <source>
        <dbReference type="EMBL" id="MDQ0453744.1"/>
    </source>
</evidence>
<keyword evidence="2" id="KW-0238">DNA-binding</keyword>
<evidence type="ECO:0000259" key="4">
    <source>
        <dbReference type="PROSITE" id="PS50995"/>
    </source>
</evidence>
<proteinExistence type="predicted"/>
<feature type="domain" description="HTH marR-type" evidence="4">
    <location>
        <begin position="8"/>
        <end position="141"/>
    </location>
</feature>
<dbReference type="RefSeq" id="WP_307155983.1">
    <property type="nucleotide sequence ID" value="NZ_JAUSWH010000001.1"/>
</dbReference>
<dbReference type="SMART" id="SM00347">
    <property type="entry name" value="HTH_MARR"/>
    <property type="match status" value="1"/>
</dbReference>
<keyword evidence="1" id="KW-0805">Transcription regulation</keyword>
<dbReference type="InterPro" id="IPR036390">
    <property type="entry name" value="WH_DNA-bd_sf"/>
</dbReference>
<dbReference type="EMBL" id="JAUSWH010000001">
    <property type="protein sequence ID" value="MDQ0453744.1"/>
    <property type="molecule type" value="Genomic_DNA"/>
</dbReference>
<dbReference type="PANTHER" id="PTHR33164:SF64">
    <property type="entry name" value="TRANSCRIPTIONAL REGULATOR SLYA"/>
    <property type="match status" value="1"/>
</dbReference>
<name>A0ABU0I932_9HYPH</name>
<dbReference type="Proteomes" id="UP001235269">
    <property type="component" value="Unassembled WGS sequence"/>
</dbReference>
<evidence type="ECO:0000256" key="1">
    <source>
        <dbReference type="ARBA" id="ARBA00023015"/>
    </source>
</evidence>
<keyword evidence="6" id="KW-1185">Reference proteome</keyword>
<organism evidence="5 6">
    <name type="scientific">Rhizobium paknamense</name>
    <dbReference type="NCBI Taxonomy" id="1206817"/>
    <lineage>
        <taxon>Bacteria</taxon>
        <taxon>Pseudomonadati</taxon>
        <taxon>Pseudomonadota</taxon>
        <taxon>Alphaproteobacteria</taxon>
        <taxon>Hyphomicrobiales</taxon>
        <taxon>Rhizobiaceae</taxon>
        <taxon>Rhizobium/Agrobacterium group</taxon>
        <taxon>Rhizobium</taxon>
    </lineage>
</organism>
<dbReference type="InterPro" id="IPR000835">
    <property type="entry name" value="HTH_MarR-typ"/>
</dbReference>
<sequence length="155" mass="17169">MQDHHAMQRAFTTQLFSAARVWRRCIDPALSAHGISEACAAPLVWIGRMGGGVRQITLAEQIGIEGPSLVRLLDQLEGMGFILRKDDPHDRRAKGLWLTEAGKEMAERIEGVLDEERTRLMQDIPQADLEAALRVLSVFHDRCAAARSARAKGDA</sequence>
<evidence type="ECO:0000256" key="2">
    <source>
        <dbReference type="ARBA" id="ARBA00023125"/>
    </source>
</evidence>
<gene>
    <name evidence="5" type="ORF">QO005_000059</name>
</gene>
<comment type="caution">
    <text evidence="5">The sequence shown here is derived from an EMBL/GenBank/DDBJ whole genome shotgun (WGS) entry which is preliminary data.</text>
</comment>
<evidence type="ECO:0000256" key="3">
    <source>
        <dbReference type="ARBA" id="ARBA00023163"/>
    </source>
</evidence>
<dbReference type="InterPro" id="IPR039422">
    <property type="entry name" value="MarR/SlyA-like"/>
</dbReference>
<dbReference type="InterPro" id="IPR036388">
    <property type="entry name" value="WH-like_DNA-bd_sf"/>
</dbReference>
<protein>
    <submittedName>
        <fullName evidence="5">MarR family transcriptional regulator for hemolysin</fullName>
    </submittedName>
</protein>
<dbReference type="PANTHER" id="PTHR33164">
    <property type="entry name" value="TRANSCRIPTIONAL REGULATOR, MARR FAMILY"/>
    <property type="match status" value="1"/>
</dbReference>
<dbReference type="PRINTS" id="PR00598">
    <property type="entry name" value="HTHMARR"/>
</dbReference>
<dbReference type="SUPFAM" id="SSF46785">
    <property type="entry name" value="Winged helix' DNA-binding domain"/>
    <property type="match status" value="1"/>
</dbReference>
<dbReference type="PROSITE" id="PS50995">
    <property type="entry name" value="HTH_MARR_2"/>
    <property type="match status" value="1"/>
</dbReference>
<accession>A0ABU0I932</accession>
<evidence type="ECO:0000313" key="6">
    <source>
        <dbReference type="Proteomes" id="UP001235269"/>
    </source>
</evidence>
<dbReference type="PROSITE" id="PS01117">
    <property type="entry name" value="HTH_MARR_1"/>
    <property type="match status" value="1"/>
</dbReference>
<dbReference type="Pfam" id="PF01047">
    <property type="entry name" value="MarR"/>
    <property type="match status" value="1"/>
</dbReference>